<gene>
    <name evidence="1" type="ORF">LX66_4596</name>
</gene>
<dbReference type="OrthoDB" id="6402183at2"/>
<proteinExistence type="predicted"/>
<evidence type="ECO:0000313" key="1">
    <source>
        <dbReference type="EMBL" id="TWI84232.1"/>
    </source>
</evidence>
<accession>A0A562SSP4</accession>
<evidence type="ECO:0000313" key="2">
    <source>
        <dbReference type="Proteomes" id="UP000316778"/>
    </source>
</evidence>
<keyword evidence="2" id="KW-1185">Reference proteome</keyword>
<name>A0A562SSP4_CHIJA</name>
<dbReference type="EMBL" id="VLLG01000005">
    <property type="protein sequence ID" value="TWI84232.1"/>
    <property type="molecule type" value="Genomic_DNA"/>
</dbReference>
<protein>
    <submittedName>
        <fullName evidence="1">Uncharacterized protein</fullName>
    </submittedName>
</protein>
<dbReference type="Proteomes" id="UP000316778">
    <property type="component" value="Unassembled WGS sequence"/>
</dbReference>
<organism evidence="1 2">
    <name type="scientific">Chitinophaga japonensis</name>
    <name type="common">Flexibacter japonensis</name>
    <dbReference type="NCBI Taxonomy" id="104662"/>
    <lineage>
        <taxon>Bacteria</taxon>
        <taxon>Pseudomonadati</taxon>
        <taxon>Bacteroidota</taxon>
        <taxon>Chitinophagia</taxon>
        <taxon>Chitinophagales</taxon>
        <taxon>Chitinophagaceae</taxon>
        <taxon>Chitinophaga</taxon>
    </lineage>
</organism>
<dbReference type="RefSeq" id="WP_145717773.1">
    <property type="nucleotide sequence ID" value="NZ_BAAAFY010000002.1"/>
</dbReference>
<reference evidence="1 2" key="1">
    <citation type="journal article" date="2013" name="Stand. Genomic Sci.">
        <title>Genomic Encyclopedia of Type Strains, Phase I: The one thousand microbial genomes (KMG-I) project.</title>
        <authorList>
            <person name="Kyrpides N.C."/>
            <person name="Woyke T."/>
            <person name="Eisen J.A."/>
            <person name="Garrity G."/>
            <person name="Lilburn T.G."/>
            <person name="Beck B.J."/>
            <person name="Whitman W.B."/>
            <person name="Hugenholtz P."/>
            <person name="Klenk H.P."/>
        </authorList>
    </citation>
    <scope>NUCLEOTIDE SEQUENCE [LARGE SCALE GENOMIC DNA]</scope>
    <source>
        <strain evidence="1 2">DSM 13484</strain>
    </source>
</reference>
<sequence length="383" mass="44137">MPKTITYLFLDDNDKATRDGDVQLLNTISTDVEIKTDYPLSWKQRSKSIFTDLDQYDGIILDWELTNQSEAAKGSDEVEDVDFSAESLAEHLRVNAAKKIVKDVPIIICSADNNRTFSNLKNRELTSRDLFDLTCIKNDLFVKHVKNSERQLFDLATVYKQLQSKTFDLKEVLDISADELGLLDIRFIDTLENIATTNTTHDLVYFLLQEFIQKEGLLINEAVVAARLGIDIEKSGTSWNEIKKLLIDEKVDYKGFLSIGWSNYWAYKLIDWWKNISNQDLRTTGASVRVQILNDKFGTTLVPAERIRFCSSEEFWTICKGTKRPLDPINGFMIGDYTSNPWLEVEYVSAYAELEKEDANAWRISAIERERFDKFKAKILKNE</sequence>
<comment type="caution">
    <text evidence="1">The sequence shown here is derived from an EMBL/GenBank/DDBJ whole genome shotgun (WGS) entry which is preliminary data.</text>
</comment>
<dbReference type="AlphaFoldDB" id="A0A562SSP4"/>